<dbReference type="EMBL" id="KZ819602">
    <property type="protein sequence ID" value="PWN37956.1"/>
    <property type="molecule type" value="Genomic_DNA"/>
</dbReference>
<dbReference type="InParanoid" id="A0A316VK76"/>
<evidence type="ECO:0008006" key="6">
    <source>
        <dbReference type="Google" id="ProtNLM"/>
    </source>
</evidence>
<dbReference type="AlphaFoldDB" id="A0A316VK76"/>
<keyword evidence="5" id="KW-1185">Reference proteome</keyword>
<evidence type="ECO:0000256" key="3">
    <source>
        <dbReference type="SAM" id="MobiDB-lite"/>
    </source>
</evidence>
<dbReference type="Pfam" id="PF10273">
    <property type="entry name" value="WGG"/>
    <property type="match status" value="1"/>
</dbReference>
<evidence type="ECO:0000256" key="1">
    <source>
        <dbReference type="ARBA" id="ARBA00006524"/>
    </source>
</evidence>
<name>A0A316VK76_9BASI</name>
<feature type="region of interest" description="Disordered" evidence="3">
    <location>
        <begin position="68"/>
        <end position="90"/>
    </location>
</feature>
<evidence type="ECO:0000313" key="4">
    <source>
        <dbReference type="EMBL" id="PWN37956.1"/>
    </source>
</evidence>
<sequence length="231" mass="25502">MASTSTAVDAAPTRTQLLFARAVILTMELWPAMRLAVSEQWGGVDSADKKQFLISHICDSYSEEPSASVQQEAIANSGSSSSASLQAPKVPDVDDLAETLEMYFEDEYESKIEDGSADWIAGRIVHLHKCIYAAFPPTQQSLENAEQEVNKLYEATVRLKGQKVEIQRTQQENGDEQDGSGDSSSDEEHDHSHNDNMDVDGEGSAQQQPRERPQPVVDEDGFTTVVKGRRR</sequence>
<keyword evidence="2" id="KW-0698">rRNA processing</keyword>
<evidence type="ECO:0000313" key="5">
    <source>
        <dbReference type="Proteomes" id="UP000245771"/>
    </source>
</evidence>
<dbReference type="STRING" id="1280837.A0A316VK76"/>
<evidence type="ECO:0000256" key="2">
    <source>
        <dbReference type="ARBA" id="ARBA00022552"/>
    </source>
</evidence>
<gene>
    <name evidence="4" type="ORF">FA14DRAFT_21403</name>
</gene>
<accession>A0A316VK76</accession>
<reference evidence="4 5" key="1">
    <citation type="journal article" date="2018" name="Mol. Biol. Evol.">
        <title>Broad Genomic Sampling Reveals a Smut Pathogenic Ancestry of the Fungal Clade Ustilaginomycotina.</title>
        <authorList>
            <person name="Kijpornyongpan T."/>
            <person name="Mondo S.J."/>
            <person name="Barry K."/>
            <person name="Sandor L."/>
            <person name="Lee J."/>
            <person name="Lipzen A."/>
            <person name="Pangilinan J."/>
            <person name="LaButti K."/>
            <person name="Hainaut M."/>
            <person name="Henrissat B."/>
            <person name="Grigoriev I.V."/>
            <person name="Spatafora J.W."/>
            <person name="Aime M.C."/>
        </authorList>
    </citation>
    <scope>NUCLEOTIDE SEQUENCE [LARGE SCALE GENOMIC DNA]</scope>
    <source>
        <strain evidence="4 5">MCA 3882</strain>
    </source>
</reference>
<feature type="region of interest" description="Disordered" evidence="3">
    <location>
        <begin position="166"/>
        <end position="231"/>
    </location>
</feature>
<comment type="similarity">
    <text evidence="1">Belongs to the TSR2 family.</text>
</comment>
<feature type="compositionally biased region" description="Acidic residues" evidence="3">
    <location>
        <begin position="173"/>
        <end position="185"/>
    </location>
</feature>
<dbReference type="OrthoDB" id="263560at2759"/>
<feature type="compositionally biased region" description="Basic and acidic residues" evidence="3">
    <location>
        <begin position="186"/>
        <end position="196"/>
    </location>
</feature>
<proteinExistence type="inferred from homology"/>
<dbReference type="Proteomes" id="UP000245771">
    <property type="component" value="Unassembled WGS sequence"/>
</dbReference>
<dbReference type="PANTHER" id="PTHR21250">
    <property type="entry name" value="PRE-RRNA-PROCESSING PROTEIN TSR2 HOMOLOG"/>
    <property type="match status" value="1"/>
</dbReference>
<dbReference type="GO" id="GO:0006364">
    <property type="term" value="P:rRNA processing"/>
    <property type="evidence" value="ECO:0007669"/>
    <property type="project" value="UniProtKB-KW"/>
</dbReference>
<dbReference type="GeneID" id="37023785"/>
<organism evidence="4 5">
    <name type="scientific">Meira miltonrushii</name>
    <dbReference type="NCBI Taxonomy" id="1280837"/>
    <lineage>
        <taxon>Eukaryota</taxon>
        <taxon>Fungi</taxon>
        <taxon>Dikarya</taxon>
        <taxon>Basidiomycota</taxon>
        <taxon>Ustilaginomycotina</taxon>
        <taxon>Exobasidiomycetes</taxon>
        <taxon>Exobasidiales</taxon>
        <taxon>Brachybasidiaceae</taxon>
        <taxon>Meira</taxon>
    </lineage>
</organism>
<dbReference type="RefSeq" id="XP_025358258.1">
    <property type="nucleotide sequence ID" value="XM_025502004.1"/>
</dbReference>
<dbReference type="InterPro" id="IPR019398">
    <property type="entry name" value="Pre-rRNA_process_TSR2"/>
</dbReference>
<protein>
    <recommendedName>
        <fullName evidence="6">Pre-rRNA-processing protein TSR2</fullName>
    </recommendedName>
</protein>